<evidence type="ECO:0000313" key="1">
    <source>
        <dbReference type="EMBL" id="MBE9041755.1"/>
    </source>
</evidence>
<accession>A0A928Z8N5</accession>
<evidence type="ECO:0000313" key="2">
    <source>
        <dbReference type="Proteomes" id="UP000621799"/>
    </source>
</evidence>
<dbReference type="AlphaFoldDB" id="A0A928Z8N5"/>
<protein>
    <submittedName>
        <fullName evidence="1">Uncharacterized protein</fullName>
    </submittedName>
</protein>
<dbReference type="EMBL" id="JADEXN010000242">
    <property type="protein sequence ID" value="MBE9041755.1"/>
    <property type="molecule type" value="Genomic_DNA"/>
</dbReference>
<reference evidence="1" key="1">
    <citation type="submission" date="2020-10" db="EMBL/GenBank/DDBJ databases">
        <authorList>
            <person name="Castelo-Branco R."/>
            <person name="Eusebio N."/>
            <person name="Adriana R."/>
            <person name="Vieira A."/>
            <person name="Brugerolle De Fraissinette N."/>
            <person name="Rezende De Castro R."/>
            <person name="Schneider M.P."/>
            <person name="Vasconcelos V."/>
            <person name="Leao P.N."/>
        </authorList>
    </citation>
    <scope>NUCLEOTIDE SEQUENCE</scope>
    <source>
        <strain evidence="1">LEGE 11467</strain>
    </source>
</reference>
<keyword evidence="2" id="KW-1185">Reference proteome</keyword>
<dbReference type="RefSeq" id="WP_264321953.1">
    <property type="nucleotide sequence ID" value="NZ_JADEXN010000242.1"/>
</dbReference>
<comment type="caution">
    <text evidence="1">The sequence shown here is derived from an EMBL/GenBank/DDBJ whole genome shotgun (WGS) entry which is preliminary data.</text>
</comment>
<organism evidence="1 2">
    <name type="scientific">Zarconia navalis LEGE 11467</name>
    <dbReference type="NCBI Taxonomy" id="1828826"/>
    <lineage>
        <taxon>Bacteria</taxon>
        <taxon>Bacillati</taxon>
        <taxon>Cyanobacteriota</taxon>
        <taxon>Cyanophyceae</taxon>
        <taxon>Oscillatoriophycideae</taxon>
        <taxon>Oscillatoriales</taxon>
        <taxon>Oscillatoriales incertae sedis</taxon>
        <taxon>Zarconia</taxon>
        <taxon>Zarconia navalis</taxon>
    </lineage>
</organism>
<name>A0A928Z8N5_9CYAN</name>
<dbReference type="Proteomes" id="UP000621799">
    <property type="component" value="Unassembled WGS sequence"/>
</dbReference>
<gene>
    <name evidence="1" type="ORF">IQ235_13295</name>
</gene>
<proteinExistence type="predicted"/>
<sequence length="353" mass="40114">MIQLLQGNQQRVRYRHGDINILGKTDAALPVRRSTYSLNGSSPVHFYLESHPTEGPKYPWGTRTPAVLRLRDRPGHFNIEIPIDSPHLQDGWNQIAIEIEDGEGIREILEADFIWDSHPVSLPLDLRDLRDFESIQDIAQVVDGDFEIDREKNAIVSRSPVGSDILLLLGSPHRSQEATYDVRFGEFGKGWCVLGLSDFFAAHVSQSPDLGIKPGYATAGLATLDYRGRPQIWIAWGDSLYDKEDTWVIQTNKDRKLPIRSGVTYCVRHQVILDAGFSCARFRIWKKGNREPDIWVCQEDNLDLDAHLPKIERASFGLFQYWGQPTQWSNIQVRTFDLTLEDLGLQPKVAVAV</sequence>